<evidence type="ECO:0000256" key="1">
    <source>
        <dbReference type="SAM" id="MobiDB-lite"/>
    </source>
</evidence>
<proteinExistence type="predicted"/>
<dbReference type="EMBL" id="QSMZ01000006">
    <property type="protein sequence ID" value="KAA6470239.1"/>
    <property type="molecule type" value="Genomic_DNA"/>
</dbReference>
<dbReference type="Proteomes" id="UP000323321">
    <property type="component" value="Unassembled WGS sequence"/>
</dbReference>
<feature type="compositionally biased region" description="Polar residues" evidence="1">
    <location>
        <begin position="1"/>
        <end position="13"/>
    </location>
</feature>
<dbReference type="AlphaFoldDB" id="A0A2A7C5N6"/>
<comment type="caution">
    <text evidence="2">The sequence shown here is derived from an EMBL/GenBank/DDBJ whole genome shotgun (WGS) entry which is preliminary data.</text>
</comment>
<feature type="region of interest" description="Disordered" evidence="1">
    <location>
        <begin position="1"/>
        <end position="22"/>
    </location>
</feature>
<reference evidence="2 3" key="1">
    <citation type="submission" date="2018-08" db="EMBL/GenBank/DDBJ databases">
        <title>Bacillus phenotypic plasticity.</title>
        <authorList>
            <person name="Hurtado E."/>
        </authorList>
    </citation>
    <scope>NUCLEOTIDE SEQUENCE [LARGE SCALE GENOMIC DNA]</scope>
    <source>
        <strain evidence="2 3">111b</strain>
    </source>
</reference>
<accession>A0A2A7C5N6</accession>
<sequence>MNTKWATKGSILNSGESSGTTVEGSVMELEEQPQVYIVGTEISSNLAWILVRLKRSPKINLRVGDRP</sequence>
<name>A0A2A7C5N6_BACCE</name>
<protein>
    <submittedName>
        <fullName evidence="2">Uncharacterized protein</fullName>
    </submittedName>
</protein>
<evidence type="ECO:0000313" key="2">
    <source>
        <dbReference type="EMBL" id="KAA6470239.1"/>
    </source>
</evidence>
<organism evidence="2 3">
    <name type="scientific">Bacillus cereus</name>
    <dbReference type="NCBI Taxonomy" id="1396"/>
    <lineage>
        <taxon>Bacteria</taxon>
        <taxon>Bacillati</taxon>
        <taxon>Bacillota</taxon>
        <taxon>Bacilli</taxon>
        <taxon>Bacillales</taxon>
        <taxon>Bacillaceae</taxon>
        <taxon>Bacillus</taxon>
        <taxon>Bacillus cereus group</taxon>
    </lineage>
</organism>
<gene>
    <name evidence="2" type="ORF">DX932_10435</name>
</gene>
<evidence type="ECO:0000313" key="3">
    <source>
        <dbReference type="Proteomes" id="UP000323321"/>
    </source>
</evidence>